<dbReference type="InterPro" id="IPR001650">
    <property type="entry name" value="Helicase_C-like"/>
</dbReference>
<protein>
    <submittedName>
        <fullName evidence="7">DEAD/DEAH box helicase</fullName>
    </submittedName>
</protein>
<dbReference type="Pfam" id="PF00271">
    <property type="entry name" value="Helicase_C"/>
    <property type="match status" value="1"/>
</dbReference>
<keyword evidence="1" id="KW-0547">Nucleotide-binding</keyword>
<dbReference type="RefSeq" id="WP_342074758.1">
    <property type="nucleotide sequence ID" value="NZ_JAQJCQ010000023.1"/>
</dbReference>
<feature type="domain" description="Helicase C-terminal" evidence="6">
    <location>
        <begin position="405"/>
        <end position="571"/>
    </location>
</feature>
<comment type="caution">
    <text evidence="7">The sequence shown here is derived from an EMBL/GenBank/DDBJ whole genome shotgun (WGS) entry which is preliminary data.</text>
</comment>
<dbReference type="InterPro" id="IPR050474">
    <property type="entry name" value="Hel308_SKI2-like"/>
</dbReference>
<feature type="domain" description="Helicase ATP-binding" evidence="5">
    <location>
        <begin position="146"/>
        <end position="294"/>
    </location>
</feature>
<evidence type="ECO:0000313" key="8">
    <source>
        <dbReference type="Proteomes" id="UP001486626"/>
    </source>
</evidence>
<dbReference type="InterPro" id="IPR027417">
    <property type="entry name" value="P-loop_NTPase"/>
</dbReference>
<evidence type="ECO:0000256" key="3">
    <source>
        <dbReference type="ARBA" id="ARBA00022806"/>
    </source>
</evidence>
<dbReference type="SMART" id="SM00487">
    <property type="entry name" value="DEXDc"/>
    <property type="match status" value="1"/>
</dbReference>
<dbReference type="InterPro" id="IPR011545">
    <property type="entry name" value="DEAD/DEAH_box_helicase_dom"/>
</dbReference>
<evidence type="ECO:0000256" key="1">
    <source>
        <dbReference type="ARBA" id="ARBA00022741"/>
    </source>
</evidence>
<sequence length="839" mass="93524">MDSIFPWLSNIYKRLVIADLSLQLPGIPFEGKASDKLAPEDKRKMILAASALSLSEQVKDRKMAYEIASRLLELEDHDESLVAAADIIFSRLGNFPGRQLLRELKPNVQGAPSRLSLERLAREFENTIDLGGGREACLTDFQFALFEALGESSSFSVSAPTSAGKSFVLGLDLVRRLHRRQESVIYLVPTRALIREVSHSVRNHLREAGLEVPVRTVPFPVAKESCPNGLIYVLTQERLMSLLAAASDGVWVTTLIVDEAHNIQDDVRGVVLQAAIERVTTMFPSTKVYFASPLSANPEKLLEIARRPTKNSILIDRLSPVAQNIILVREVRGKRSSARFSLLTGEEEIDLGSRVLNYELRGDIASQKAAFARSITGDDESTIIFTNDASSAESTAKSICSKSTQLVSVSQAINELIDFIKTDVHSRYPLIDCLPHGVAYHYGDMPPLVRARVEDLFKSGEVRYLCCTSTLLQGVNLPARHIIIEDPRRGRSGPMPRRDFLNLAGRAGRLLREFHGNIWCIRPEKWADPVYQGPELTTISSAVDIAMIDGGVVVHQVTRDEKIKEKTREFGDAILGKLYLDSVQNLQNFSLEKWRTETNSEALSVTEEILRSIKVTLPLGLLESNAGIRPDRLQILYDYLAGLSSKELIGWMPLGPWVSGYYDRMKATIKLVELTLRDRDNESYKFYAWLASKWIHGVPLGEIISANVDGSLETEALSKQIRQTLKTLESEIRFRLVKHYVAFCSVLRHALEKNGQSKLANEIEPFHIYLECGAASPSLLGMISLGLSRSTAIATDRKARIRSGSLTPEELLSELKRIDIELLDIPGLCKRELRELTGG</sequence>
<keyword evidence="4" id="KW-0067">ATP-binding</keyword>
<dbReference type="PANTHER" id="PTHR47961">
    <property type="entry name" value="DNA POLYMERASE THETA, PUTATIVE (AFU_ORTHOLOGUE AFUA_1G05260)-RELATED"/>
    <property type="match status" value="1"/>
</dbReference>
<evidence type="ECO:0000256" key="4">
    <source>
        <dbReference type="ARBA" id="ARBA00022840"/>
    </source>
</evidence>
<dbReference type="PROSITE" id="PS51194">
    <property type="entry name" value="HELICASE_CTER"/>
    <property type="match status" value="1"/>
</dbReference>
<dbReference type="GO" id="GO:0004386">
    <property type="term" value="F:helicase activity"/>
    <property type="evidence" value="ECO:0007669"/>
    <property type="project" value="UniProtKB-KW"/>
</dbReference>
<proteinExistence type="predicted"/>
<evidence type="ECO:0000259" key="5">
    <source>
        <dbReference type="PROSITE" id="PS51192"/>
    </source>
</evidence>
<name>A0ABU9LI49_9XANT</name>
<dbReference type="SMART" id="SM00490">
    <property type="entry name" value="HELICc"/>
    <property type="match status" value="1"/>
</dbReference>
<evidence type="ECO:0000256" key="2">
    <source>
        <dbReference type="ARBA" id="ARBA00022801"/>
    </source>
</evidence>
<evidence type="ECO:0000313" key="7">
    <source>
        <dbReference type="EMBL" id="MEL4893646.1"/>
    </source>
</evidence>
<dbReference type="EMBL" id="JAQJCQ010000023">
    <property type="protein sequence ID" value="MEL4893646.1"/>
    <property type="molecule type" value="Genomic_DNA"/>
</dbReference>
<dbReference type="SUPFAM" id="SSF52540">
    <property type="entry name" value="P-loop containing nucleoside triphosphate hydrolases"/>
    <property type="match status" value="1"/>
</dbReference>
<keyword evidence="3 7" id="KW-0347">Helicase</keyword>
<dbReference type="PANTHER" id="PTHR47961:SF6">
    <property type="entry name" value="DNA-DIRECTED DNA POLYMERASE"/>
    <property type="match status" value="1"/>
</dbReference>
<dbReference type="Pfam" id="PF00270">
    <property type="entry name" value="DEAD"/>
    <property type="match status" value="1"/>
</dbReference>
<gene>
    <name evidence="7" type="ORF">PIQ37_19670</name>
</gene>
<evidence type="ECO:0000259" key="6">
    <source>
        <dbReference type="PROSITE" id="PS51194"/>
    </source>
</evidence>
<dbReference type="Gene3D" id="3.40.50.300">
    <property type="entry name" value="P-loop containing nucleotide triphosphate hydrolases"/>
    <property type="match status" value="2"/>
</dbReference>
<reference evidence="7 8" key="1">
    <citation type="journal article" date="2024" name="FEMS Microbiol. Lett.">
        <title>Xanthomonas protegens sp. nov., a novel rice seed-associated bacterium, provides in vivo protection against X. oryzae pv. oryzae, the bacterial leaf blight pathogen.</title>
        <authorList>
            <person name="Rana R."/>
            <person name="Sharma A."/>
            <person name="Madhavan V.N."/>
            <person name="Korpole S."/>
            <person name="Sonti R.V."/>
            <person name="Patel H.K."/>
            <person name="Patil P.B."/>
        </authorList>
    </citation>
    <scope>NUCLEOTIDE SEQUENCE [LARGE SCALE GENOMIC DNA]</scope>
    <source>
        <strain evidence="7 8">PPL118</strain>
    </source>
</reference>
<organism evidence="7 8">
    <name type="scientific">Xanthomonas protegens</name>
    <dbReference type="NCBI Taxonomy" id="3380705"/>
    <lineage>
        <taxon>Bacteria</taxon>
        <taxon>Pseudomonadati</taxon>
        <taxon>Pseudomonadota</taxon>
        <taxon>Gammaproteobacteria</taxon>
        <taxon>Lysobacterales</taxon>
        <taxon>Lysobacteraceae</taxon>
        <taxon>Xanthomonas</taxon>
    </lineage>
</organism>
<keyword evidence="8" id="KW-1185">Reference proteome</keyword>
<dbReference type="Proteomes" id="UP001486626">
    <property type="component" value="Unassembled WGS sequence"/>
</dbReference>
<keyword evidence="2" id="KW-0378">Hydrolase</keyword>
<accession>A0ABU9LI49</accession>
<dbReference type="PROSITE" id="PS51192">
    <property type="entry name" value="HELICASE_ATP_BIND_1"/>
    <property type="match status" value="1"/>
</dbReference>
<dbReference type="InterPro" id="IPR014001">
    <property type="entry name" value="Helicase_ATP-bd"/>
</dbReference>